<gene>
    <name evidence="1" type="ORF">CYMTET_35434</name>
</gene>
<keyword evidence="2" id="KW-1185">Reference proteome</keyword>
<evidence type="ECO:0000313" key="1">
    <source>
        <dbReference type="EMBL" id="KAK3255379.1"/>
    </source>
</evidence>
<dbReference type="EMBL" id="LGRX02022679">
    <property type="protein sequence ID" value="KAK3255379.1"/>
    <property type="molecule type" value="Genomic_DNA"/>
</dbReference>
<protein>
    <submittedName>
        <fullName evidence="1">Uncharacterized protein</fullName>
    </submittedName>
</protein>
<evidence type="ECO:0000313" key="2">
    <source>
        <dbReference type="Proteomes" id="UP001190700"/>
    </source>
</evidence>
<comment type="caution">
    <text evidence="1">The sequence shown here is derived from an EMBL/GenBank/DDBJ whole genome shotgun (WGS) entry which is preliminary data.</text>
</comment>
<proteinExistence type="predicted"/>
<dbReference type="Proteomes" id="UP001190700">
    <property type="component" value="Unassembled WGS sequence"/>
</dbReference>
<organism evidence="1 2">
    <name type="scientific">Cymbomonas tetramitiformis</name>
    <dbReference type="NCBI Taxonomy" id="36881"/>
    <lineage>
        <taxon>Eukaryota</taxon>
        <taxon>Viridiplantae</taxon>
        <taxon>Chlorophyta</taxon>
        <taxon>Pyramimonadophyceae</taxon>
        <taxon>Pyramimonadales</taxon>
        <taxon>Pyramimonadaceae</taxon>
        <taxon>Cymbomonas</taxon>
    </lineage>
</organism>
<sequence>MSTPLTTSPNWLRLSWPSRVKAEIVTAGLDSDAFYLDDPTLVVHRSINELVYDTLGYIVEPESVAYGYLLGTDVVSDRDGRRALVDLIKGCVPPADRQNLQAEHSSLTYPAKADPRPILAKEQRLVRGNKAADWTPTVPRLRRVNNSCGSPWIQNFTRPFVFDTLVWWTFSTPPLPNCPIWLRSV</sequence>
<reference evidence="1 2" key="1">
    <citation type="journal article" date="2015" name="Genome Biol. Evol.">
        <title>Comparative Genomics of a Bacterivorous Green Alga Reveals Evolutionary Causalities and Consequences of Phago-Mixotrophic Mode of Nutrition.</title>
        <authorList>
            <person name="Burns J.A."/>
            <person name="Paasch A."/>
            <person name="Narechania A."/>
            <person name="Kim E."/>
        </authorList>
    </citation>
    <scope>NUCLEOTIDE SEQUENCE [LARGE SCALE GENOMIC DNA]</scope>
    <source>
        <strain evidence="1 2">PLY_AMNH</strain>
    </source>
</reference>
<accession>A0AAE0KP70</accession>
<name>A0AAE0KP70_9CHLO</name>
<dbReference type="AlphaFoldDB" id="A0AAE0KP70"/>